<dbReference type="InterPro" id="IPR017937">
    <property type="entry name" value="Thioredoxin_CS"/>
</dbReference>
<dbReference type="InterPro" id="IPR036249">
    <property type="entry name" value="Thioredoxin-like_sf"/>
</dbReference>
<dbReference type="GO" id="GO:0015035">
    <property type="term" value="F:protein-disulfide reductase activity"/>
    <property type="evidence" value="ECO:0007669"/>
    <property type="project" value="InterPro"/>
</dbReference>
<evidence type="ECO:0000313" key="8">
    <source>
        <dbReference type="Ensembl" id="ENSCINP00000024533.2"/>
    </source>
</evidence>
<evidence type="ECO:0000256" key="4">
    <source>
        <dbReference type="PIRNR" id="PIRNR000077"/>
    </source>
</evidence>
<dbReference type="STRING" id="7719.ENSCINP00000024533"/>
<dbReference type="InterPro" id="IPR005746">
    <property type="entry name" value="Thioredoxin"/>
</dbReference>
<feature type="site" description="Deprotonates C-terminal active site Cys" evidence="5">
    <location>
        <position position="27"/>
    </location>
</feature>
<dbReference type="CDD" id="cd02947">
    <property type="entry name" value="TRX_family"/>
    <property type="match status" value="1"/>
</dbReference>
<keyword evidence="1" id="KW-0702">S-nitrosylation</keyword>
<dbReference type="FunCoup" id="A0A1W2WN02">
    <property type="interactions" value="12"/>
</dbReference>
<feature type="domain" description="Thioredoxin" evidence="7">
    <location>
        <begin position="1"/>
        <end position="107"/>
    </location>
</feature>
<dbReference type="PROSITE" id="PS51352">
    <property type="entry name" value="THIOREDOXIN_2"/>
    <property type="match status" value="1"/>
</dbReference>
<evidence type="ECO:0000256" key="1">
    <source>
        <dbReference type="ARBA" id="ARBA00022799"/>
    </source>
</evidence>
<evidence type="ECO:0000256" key="2">
    <source>
        <dbReference type="ARBA" id="ARBA00023157"/>
    </source>
</evidence>
<dbReference type="InterPro" id="IPR013766">
    <property type="entry name" value="Thioredoxin_domain"/>
</dbReference>
<reference evidence="9" key="1">
    <citation type="journal article" date="2002" name="Science">
        <title>The draft genome of Ciona intestinalis: insights into chordate and vertebrate origins.</title>
        <authorList>
            <person name="Dehal P."/>
            <person name="Satou Y."/>
            <person name="Campbell R.K."/>
            <person name="Chapman J."/>
            <person name="Degnan B."/>
            <person name="De Tomaso A."/>
            <person name="Davidson B."/>
            <person name="Di Gregorio A."/>
            <person name="Gelpke M."/>
            <person name="Goodstein D.M."/>
            <person name="Harafuji N."/>
            <person name="Hastings K.E."/>
            <person name="Ho I."/>
            <person name="Hotta K."/>
            <person name="Huang W."/>
            <person name="Kawashima T."/>
            <person name="Lemaire P."/>
            <person name="Martinez D."/>
            <person name="Meinertzhagen I.A."/>
            <person name="Necula S."/>
            <person name="Nonaka M."/>
            <person name="Putnam N."/>
            <person name="Rash S."/>
            <person name="Saiga H."/>
            <person name="Satake M."/>
            <person name="Terry A."/>
            <person name="Yamada L."/>
            <person name="Wang H.G."/>
            <person name="Awazu S."/>
            <person name="Azumi K."/>
            <person name="Boore J."/>
            <person name="Branno M."/>
            <person name="Chin-Bow S."/>
            <person name="DeSantis R."/>
            <person name="Doyle S."/>
            <person name="Francino P."/>
            <person name="Keys D.N."/>
            <person name="Haga S."/>
            <person name="Hayashi H."/>
            <person name="Hino K."/>
            <person name="Imai K.S."/>
            <person name="Inaba K."/>
            <person name="Kano S."/>
            <person name="Kobayashi K."/>
            <person name="Kobayashi M."/>
            <person name="Lee B.I."/>
            <person name="Makabe K.W."/>
            <person name="Manohar C."/>
            <person name="Matassi G."/>
            <person name="Medina M."/>
            <person name="Mochizuki Y."/>
            <person name="Mount S."/>
            <person name="Morishita T."/>
            <person name="Miura S."/>
            <person name="Nakayama A."/>
            <person name="Nishizaka S."/>
            <person name="Nomoto H."/>
            <person name="Ohta F."/>
            <person name="Oishi K."/>
            <person name="Rigoutsos I."/>
            <person name="Sano M."/>
            <person name="Sasaki A."/>
            <person name="Sasakura Y."/>
            <person name="Shoguchi E."/>
            <person name="Shin-i T."/>
            <person name="Spagnuolo A."/>
            <person name="Stainier D."/>
            <person name="Suzuki M.M."/>
            <person name="Tassy O."/>
            <person name="Takatori N."/>
            <person name="Tokuoka M."/>
            <person name="Yagi K."/>
            <person name="Yoshizaki F."/>
            <person name="Wada S."/>
            <person name="Zhang C."/>
            <person name="Hyatt P.D."/>
            <person name="Larimer F."/>
            <person name="Detter C."/>
            <person name="Doggett N."/>
            <person name="Glavina T."/>
            <person name="Hawkins T."/>
            <person name="Richardson P."/>
            <person name="Lucas S."/>
            <person name="Kohara Y."/>
            <person name="Levine M."/>
            <person name="Satoh N."/>
            <person name="Rokhsar D.S."/>
        </authorList>
    </citation>
    <scope>NUCLEOTIDE SEQUENCE [LARGE SCALE GENOMIC DNA]</scope>
</reference>
<dbReference type="Pfam" id="PF00085">
    <property type="entry name" value="Thioredoxin"/>
    <property type="match status" value="1"/>
</dbReference>
<comment type="similarity">
    <text evidence="4">Belongs to the thioredoxin family.</text>
</comment>
<name>A0A1W2WN02_CIOIN</name>
<gene>
    <name evidence="8" type="primary">LOC100183957</name>
</gene>
<accession>A0A1W2WN02</accession>
<dbReference type="OMA" id="DFHALWC"/>
<feature type="disulfide bond" description="Redox-active" evidence="6">
    <location>
        <begin position="33"/>
        <end position="36"/>
    </location>
</feature>
<evidence type="ECO:0000256" key="6">
    <source>
        <dbReference type="PIRSR" id="PIRSR000077-4"/>
    </source>
</evidence>
<dbReference type="Proteomes" id="UP000008144">
    <property type="component" value="Chromosome 8"/>
</dbReference>
<dbReference type="Ensembl" id="ENSCINT00000024779.2">
    <property type="protein sequence ID" value="ENSCINP00000024533.2"/>
    <property type="gene ID" value="ENSCING00000013335.2"/>
</dbReference>
<organism evidence="8 9">
    <name type="scientific">Ciona intestinalis</name>
    <name type="common">Transparent sea squirt</name>
    <name type="synonym">Ascidia intestinalis</name>
    <dbReference type="NCBI Taxonomy" id="7719"/>
    <lineage>
        <taxon>Eukaryota</taxon>
        <taxon>Metazoa</taxon>
        <taxon>Chordata</taxon>
        <taxon>Tunicata</taxon>
        <taxon>Ascidiacea</taxon>
        <taxon>Phlebobranchia</taxon>
        <taxon>Cionidae</taxon>
        <taxon>Ciona</taxon>
    </lineage>
</organism>
<dbReference type="eggNOG" id="KOG0907">
    <property type="taxonomic scope" value="Eukaryota"/>
</dbReference>
<dbReference type="AlphaFoldDB" id="A0A1W2WN02"/>
<feature type="site" description="Contributes to redox potential value" evidence="5">
    <location>
        <position position="34"/>
    </location>
</feature>
<dbReference type="Gene3D" id="3.40.30.10">
    <property type="entry name" value="Glutaredoxin"/>
    <property type="match status" value="1"/>
</dbReference>
<dbReference type="PROSITE" id="PS00194">
    <property type="entry name" value="THIOREDOXIN_1"/>
    <property type="match status" value="1"/>
</dbReference>
<dbReference type="RefSeq" id="XP_002132022.1">
    <property type="nucleotide sequence ID" value="XM_002131986.5"/>
</dbReference>
<accession>F6YXQ0</accession>
<evidence type="ECO:0000259" key="7">
    <source>
        <dbReference type="PROSITE" id="PS51352"/>
    </source>
</evidence>
<reference evidence="8" key="3">
    <citation type="submission" date="2025-08" db="UniProtKB">
        <authorList>
            <consortium name="Ensembl"/>
        </authorList>
    </citation>
    <scope>IDENTIFICATION</scope>
</reference>
<feature type="active site" description="Nucleophile" evidence="5">
    <location>
        <position position="36"/>
    </location>
</feature>
<sequence>MAIPDIRDLAEFNKALADAGNKLVLVDFHALWCGPCKMIAPTVKELANTHADKLVVLKVDVDEAADVAEQAEISAMPTFIFYKNGKQVATFKGANKEKLTEMTLENL</sequence>
<keyword evidence="9" id="KW-1185">Reference proteome</keyword>
<dbReference type="InParanoid" id="A0A1W2WN02"/>
<dbReference type="EMBL" id="EAAA01002605">
    <property type="status" value="NOT_ANNOTATED_CDS"/>
    <property type="molecule type" value="Genomic_DNA"/>
</dbReference>
<dbReference type="PANTHER" id="PTHR46115">
    <property type="entry name" value="THIOREDOXIN-LIKE PROTEIN 1"/>
    <property type="match status" value="1"/>
</dbReference>
<dbReference type="GeneTree" id="ENSGT00940000163988"/>
<dbReference type="OrthoDB" id="2121326at2759"/>
<reference evidence="8" key="4">
    <citation type="submission" date="2025-09" db="UniProtKB">
        <authorList>
            <consortium name="Ensembl"/>
        </authorList>
    </citation>
    <scope>IDENTIFICATION</scope>
</reference>
<dbReference type="PRINTS" id="PR00421">
    <property type="entry name" value="THIOREDOXIN"/>
</dbReference>
<keyword evidence="2 6" id="KW-1015">Disulfide bond</keyword>
<dbReference type="GeneID" id="100183957"/>
<protein>
    <recommendedName>
        <fullName evidence="4">Thioredoxin</fullName>
    </recommendedName>
</protein>
<reference evidence="8" key="2">
    <citation type="journal article" date="2008" name="Genome Biol.">
        <title>Improved genome assembly and evidence-based global gene model set for the chordate Ciona intestinalis: new insight into intron and operon populations.</title>
        <authorList>
            <person name="Satou Y."/>
            <person name="Mineta K."/>
            <person name="Ogasawara M."/>
            <person name="Sasakura Y."/>
            <person name="Shoguchi E."/>
            <person name="Ueno K."/>
            <person name="Yamada L."/>
            <person name="Matsumoto J."/>
            <person name="Wasserscheid J."/>
            <person name="Dewar K."/>
            <person name="Wiley G.B."/>
            <person name="Macmil S.L."/>
            <person name="Roe B.A."/>
            <person name="Zeller R.W."/>
            <person name="Hastings K.E."/>
            <person name="Lemaire P."/>
            <person name="Lindquist E."/>
            <person name="Endo T."/>
            <person name="Hotta K."/>
            <person name="Inaba K."/>
        </authorList>
    </citation>
    <scope>NUCLEOTIDE SEQUENCE [LARGE SCALE GENOMIC DNA]</scope>
    <source>
        <strain evidence="8">wild type</strain>
    </source>
</reference>
<feature type="site" description="Contributes to redox potential value" evidence="5">
    <location>
        <position position="35"/>
    </location>
</feature>
<evidence type="ECO:0000313" key="9">
    <source>
        <dbReference type="Proteomes" id="UP000008144"/>
    </source>
</evidence>
<proteinExistence type="inferred from homology"/>
<dbReference type="SUPFAM" id="SSF52833">
    <property type="entry name" value="Thioredoxin-like"/>
    <property type="match status" value="1"/>
</dbReference>
<evidence type="ECO:0000256" key="5">
    <source>
        <dbReference type="PIRSR" id="PIRSR000077-1"/>
    </source>
</evidence>
<evidence type="ECO:0000256" key="3">
    <source>
        <dbReference type="ARBA" id="ARBA00023284"/>
    </source>
</evidence>
<dbReference type="KEGG" id="cin:100183957"/>
<feature type="active site" description="Nucleophile" evidence="5">
    <location>
        <position position="33"/>
    </location>
</feature>
<dbReference type="FunFam" id="3.40.30.10:FF:000245">
    <property type="entry name" value="Thioredoxin"/>
    <property type="match status" value="1"/>
</dbReference>
<dbReference type="NCBIfam" id="TIGR01068">
    <property type="entry name" value="thioredoxin"/>
    <property type="match status" value="1"/>
</dbReference>
<keyword evidence="3 6" id="KW-0676">Redox-active center</keyword>
<dbReference type="PIRSF" id="PIRSF000077">
    <property type="entry name" value="Thioredoxin"/>
    <property type="match status" value="1"/>
</dbReference>